<comment type="caution">
    <text evidence="3">The sequence shown here is derived from an EMBL/GenBank/DDBJ whole genome shotgun (WGS) entry which is preliminary data.</text>
</comment>
<evidence type="ECO:0000313" key="3">
    <source>
        <dbReference type="EMBL" id="NYF40014.1"/>
    </source>
</evidence>
<evidence type="ECO:0000256" key="1">
    <source>
        <dbReference type="SAM" id="MobiDB-lite"/>
    </source>
</evidence>
<keyword evidence="2" id="KW-0812">Transmembrane</keyword>
<keyword evidence="4" id="KW-1185">Reference proteome</keyword>
<proteinExistence type="predicted"/>
<feature type="region of interest" description="Disordered" evidence="1">
    <location>
        <begin position="66"/>
        <end position="93"/>
    </location>
</feature>
<feature type="transmembrane region" description="Helical" evidence="2">
    <location>
        <begin position="40"/>
        <end position="60"/>
    </location>
</feature>
<dbReference type="InterPro" id="IPR047789">
    <property type="entry name" value="CU044_5270-like"/>
</dbReference>
<dbReference type="NCBIfam" id="NF038083">
    <property type="entry name" value="CU044_5270_fam"/>
    <property type="match status" value="1"/>
</dbReference>
<name>A0A852UY87_9ACTN</name>
<sequence length="298" mass="31348">MDELEWVRDLYGEPPLNPAAKTRVRKRLDARRSRRWRMPWMMPLAGAVATLAAVLLTYGVTGGADRPHDPARDVVAGRGPASGAPTTGPSAGSGRSVLLAAATTAASDPAPRGAYWRVTRRTGGKTTTLWAARDGRAWITGPDADAAPRPVTKPFTMAGRALSLRDIERLPTGTDALRRRVAALLPPGSGEGLLADAVSGLLWSKPSPPAVRAAAYRLLADLPNVRYLGQATDPTGRPGRLFAFTLDASGAQRRLVIDPVSSQVLSSSDGADGGGRNASAERDEIVLAAGWTDDVPPP</sequence>
<accession>A0A852UY87</accession>
<organism evidence="3 4">
    <name type="scientific">Streptosporangium sandarakinum</name>
    <dbReference type="NCBI Taxonomy" id="1260955"/>
    <lineage>
        <taxon>Bacteria</taxon>
        <taxon>Bacillati</taxon>
        <taxon>Actinomycetota</taxon>
        <taxon>Actinomycetes</taxon>
        <taxon>Streptosporangiales</taxon>
        <taxon>Streptosporangiaceae</taxon>
        <taxon>Streptosporangium</taxon>
    </lineage>
</organism>
<evidence type="ECO:0000313" key="4">
    <source>
        <dbReference type="Proteomes" id="UP000576393"/>
    </source>
</evidence>
<dbReference type="EMBL" id="JACCCO010000001">
    <property type="protein sequence ID" value="NYF40014.1"/>
    <property type="molecule type" value="Genomic_DNA"/>
</dbReference>
<keyword evidence="2" id="KW-1133">Transmembrane helix</keyword>
<keyword evidence="2" id="KW-0472">Membrane</keyword>
<gene>
    <name evidence="3" type="ORF">HDA43_002173</name>
</gene>
<evidence type="ECO:0008006" key="5">
    <source>
        <dbReference type="Google" id="ProtNLM"/>
    </source>
</evidence>
<evidence type="ECO:0000256" key="2">
    <source>
        <dbReference type="SAM" id="Phobius"/>
    </source>
</evidence>
<dbReference type="Proteomes" id="UP000576393">
    <property type="component" value="Unassembled WGS sequence"/>
</dbReference>
<reference evidence="3 4" key="1">
    <citation type="submission" date="2020-07" db="EMBL/GenBank/DDBJ databases">
        <title>Sequencing the genomes of 1000 actinobacteria strains.</title>
        <authorList>
            <person name="Klenk H.-P."/>
        </authorList>
    </citation>
    <scope>NUCLEOTIDE SEQUENCE [LARGE SCALE GENOMIC DNA]</scope>
    <source>
        <strain evidence="3 4">DSM 45763</strain>
    </source>
</reference>
<dbReference type="AlphaFoldDB" id="A0A852UY87"/>
<protein>
    <recommendedName>
        <fullName evidence="5">CU044_5270 family protein</fullName>
    </recommendedName>
</protein>
<dbReference type="RefSeq" id="WP_179819577.1">
    <property type="nucleotide sequence ID" value="NZ_JACCCO010000001.1"/>
</dbReference>